<evidence type="ECO:0000256" key="1">
    <source>
        <dbReference type="ARBA" id="ARBA00006484"/>
    </source>
</evidence>
<comment type="similarity">
    <text evidence="1">Belongs to the short-chain dehydrogenases/reductases (SDR) family.</text>
</comment>
<protein>
    <submittedName>
        <fullName evidence="3">SDR family NAD(P)-dependent oxidoreductase</fullName>
    </submittedName>
</protein>
<comment type="caution">
    <text evidence="3">The sequence shown here is derived from an EMBL/GenBank/DDBJ whole genome shotgun (WGS) entry which is preliminary data.</text>
</comment>
<accession>A0ABT8E1V3</accession>
<dbReference type="RefSeq" id="WP_290398052.1">
    <property type="nucleotide sequence ID" value="NZ_JAUHLN010000001.1"/>
</dbReference>
<dbReference type="Pfam" id="PF00106">
    <property type="entry name" value="adh_short"/>
    <property type="match status" value="1"/>
</dbReference>
<gene>
    <name evidence="3" type="ORF">QYF49_02500</name>
</gene>
<dbReference type="InterPro" id="IPR002347">
    <property type="entry name" value="SDR_fam"/>
</dbReference>
<dbReference type="PANTHER" id="PTHR43669:SF3">
    <property type="entry name" value="ALCOHOL DEHYDROGENASE, PUTATIVE (AFU_ORTHOLOGUE AFUA_3G03445)-RELATED"/>
    <property type="match status" value="1"/>
</dbReference>
<dbReference type="PRINTS" id="PR00081">
    <property type="entry name" value="GDHRDH"/>
</dbReference>
<keyword evidence="2" id="KW-0560">Oxidoreductase</keyword>
<proteinExistence type="inferred from homology"/>
<dbReference type="PANTHER" id="PTHR43669">
    <property type="entry name" value="5-KETO-D-GLUCONATE 5-REDUCTASE"/>
    <property type="match status" value="1"/>
</dbReference>
<dbReference type="Gene3D" id="3.40.50.720">
    <property type="entry name" value="NAD(P)-binding Rossmann-like Domain"/>
    <property type="match status" value="1"/>
</dbReference>
<dbReference type="EMBL" id="JAUHLN010000001">
    <property type="protein sequence ID" value="MDN4071900.1"/>
    <property type="molecule type" value="Genomic_DNA"/>
</dbReference>
<name>A0ABT8E1V3_9BACL</name>
<keyword evidence="4" id="KW-1185">Reference proteome</keyword>
<dbReference type="Proteomes" id="UP001168694">
    <property type="component" value="Unassembled WGS sequence"/>
</dbReference>
<organism evidence="3 4">
    <name type="scientific">Fictibacillus terranigra</name>
    <dbReference type="NCBI Taxonomy" id="3058424"/>
    <lineage>
        <taxon>Bacteria</taxon>
        <taxon>Bacillati</taxon>
        <taxon>Bacillota</taxon>
        <taxon>Bacilli</taxon>
        <taxon>Bacillales</taxon>
        <taxon>Fictibacillaceae</taxon>
        <taxon>Fictibacillus</taxon>
    </lineage>
</organism>
<evidence type="ECO:0000313" key="4">
    <source>
        <dbReference type="Proteomes" id="UP001168694"/>
    </source>
</evidence>
<sequence length="123" mass="13220">MKLYTKTALVTGAGSGIGEAIAKRLSEEGAYVVIGGKKSSGRHQCWQRVAAEFTSVDVTKQADMKRVVERAAETFGTLDILVNNAGVGKAGAREQMRCASRSAGWERLKSSFITGSHLWRMAA</sequence>
<dbReference type="CDD" id="cd05233">
    <property type="entry name" value="SDR_c"/>
    <property type="match status" value="1"/>
</dbReference>
<evidence type="ECO:0000313" key="3">
    <source>
        <dbReference type="EMBL" id="MDN4071900.1"/>
    </source>
</evidence>
<reference evidence="3" key="1">
    <citation type="submission" date="2023-06" db="EMBL/GenBank/DDBJ databases">
        <title>Draft Genome Sequences of Representative Paenibacillus Polymyxa, Bacillus cereus, Fictibacillus sp., and Brevibacillus agri Strains Isolated from Amazonian Dark Earth.</title>
        <authorList>
            <person name="Pellegrinetti T.A."/>
            <person name="Cunha I.C.M."/>
            <person name="Chaves M.G."/>
            <person name="Freitas A.S."/>
            <person name="Silva A.V.R."/>
            <person name="Tsai S.M."/>
            <person name="Mendes L.W."/>
        </authorList>
    </citation>
    <scope>NUCLEOTIDE SEQUENCE</scope>
    <source>
        <strain evidence="3">CENA-BCM004</strain>
    </source>
</reference>
<dbReference type="InterPro" id="IPR036291">
    <property type="entry name" value="NAD(P)-bd_dom_sf"/>
</dbReference>
<dbReference type="SUPFAM" id="SSF51735">
    <property type="entry name" value="NAD(P)-binding Rossmann-fold domains"/>
    <property type="match status" value="1"/>
</dbReference>
<evidence type="ECO:0000256" key="2">
    <source>
        <dbReference type="ARBA" id="ARBA00023002"/>
    </source>
</evidence>